<gene>
    <name evidence="1" type="ordered locus">Geob_3753</name>
</gene>
<protein>
    <submittedName>
        <fullName evidence="1">Phage tail tube protein gp19, putative</fullName>
    </submittedName>
</protein>
<organism evidence="1 2">
    <name type="scientific">Geotalea daltonii (strain DSM 22248 / JCM 15807 / FRC-32)</name>
    <name type="common">Geobacter daltonii</name>
    <dbReference type="NCBI Taxonomy" id="316067"/>
    <lineage>
        <taxon>Bacteria</taxon>
        <taxon>Pseudomonadati</taxon>
        <taxon>Thermodesulfobacteriota</taxon>
        <taxon>Desulfuromonadia</taxon>
        <taxon>Geobacterales</taxon>
        <taxon>Geobacteraceae</taxon>
        <taxon>Geotalea</taxon>
    </lineage>
</organism>
<dbReference type="InterPro" id="IPR010667">
    <property type="entry name" value="Phage_T4_Gp19"/>
</dbReference>
<dbReference type="RefSeq" id="WP_012648817.1">
    <property type="nucleotide sequence ID" value="NC_011979.1"/>
</dbReference>
<dbReference type="InterPro" id="IPR011747">
    <property type="entry name" value="CHP02241"/>
</dbReference>
<reference evidence="1 2" key="1">
    <citation type="submission" date="2009-01" db="EMBL/GenBank/DDBJ databases">
        <title>Complete sequence of Geobacter sp. FRC-32.</title>
        <authorList>
            <consortium name="US DOE Joint Genome Institute"/>
            <person name="Lucas S."/>
            <person name="Copeland A."/>
            <person name="Lapidus A."/>
            <person name="Glavina del Rio T."/>
            <person name="Dalin E."/>
            <person name="Tice H."/>
            <person name="Bruce D."/>
            <person name="Goodwin L."/>
            <person name="Pitluck S."/>
            <person name="Saunders E."/>
            <person name="Brettin T."/>
            <person name="Detter J.C."/>
            <person name="Han C."/>
            <person name="Larimer F."/>
            <person name="Land M."/>
            <person name="Hauser L."/>
            <person name="Kyrpides N."/>
            <person name="Ovchinnikova G."/>
            <person name="Kostka J."/>
            <person name="Richardson P."/>
        </authorList>
    </citation>
    <scope>NUCLEOTIDE SEQUENCE [LARGE SCALE GENOMIC DNA]</scope>
    <source>
        <strain evidence="2">DSM 22248 / JCM 15807 / FRC-32</strain>
    </source>
</reference>
<dbReference type="EMBL" id="CP001390">
    <property type="protein sequence ID" value="ACM22091.1"/>
    <property type="molecule type" value="Genomic_DNA"/>
</dbReference>
<dbReference type="PANTHER" id="PTHR38009">
    <property type="entry name" value="CONSERVED HYPOTHETICAL PHAGE TAIL PROTEIN"/>
    <property type="match status" value="1"/>
</dbReference>
<dbReference type="OrthoDB" id="9799891at2"/>
<dbReference type="Proteomes" id="UP000007721">
    <property type="component" value="Chromosome"/>
</dbReference>
<dbReference type="PANTHER" id="PTHR38009:SF1">
    <property type="entry name" value="CONSERVED HYPOTHETICAL PHAGE TAIL PROTEIN"/>
    <property type="match status" value="1"/>
</dbReference>
<name>B9M7I5_GEODF</name>
<proteinExistence type="predicted"/>
<dbReference type="NCBIfam" id="TIGR02241">
    <property type="entry name" value="conserved hypothetical phage tail region protein"/>
    <property type="match status" value="1"/>
</dbReference>
<sequence>MANYYPPVAFHFKVEVLGLPSNDNDVRFTEVTGLSMEMATEEVPEGGENRFVQKFPTRARYTELVLKRGLLVNSEITEWVRRCIEDMDIEPKSVDIKLLNEQHQPLLTWHLVGAYPTKWSLGDLNASNSAVSIESLQLYYQRFTMDKS</sequence>
<dbReference type="GO" id="GO:0005198">
    <property type="term" value="F:structural molecule activity"/>
    <property type="evidence" value="ECO:0007669"/>
    <property type="project" value="InterPro"/>
</dbReference>
<dbReference type="KEGG" id="geo:Geob_3753"/>
<dbReference type="AlphaFoldDB" id="B9M7I5"/>
<dbReference type="STRING" id="316067.Geob_3753"/>
<dbReference type="Pfam" id="PF06841">
    <property type="entry name" value="Phage_T4_gp19"/>
    <property type="match status" value="1"/>
</dbReference>
<accession>B9M7I5</accession>
<dbReference type="HOGENOM" id="CLU_101335_0_1_7"/>
<keyword evidence="2" id="KW-1185">Reference proteome</keyword>
<evidence type="ECO:0000313" key="2">
    <source>
        <dbReference type="Proteomes" id="UP000007721"/>
    </source>
</evidence>
<evidence type="ECO:0000313" key="1">
    <source>
        <dbReference type="EMBL" id="ACM22091.1"/>
    </source>
</evidence>
<dbReference type="eggNOG" id="ENOG5032T2H">
    <property type="taxonomic scope" value="Bacteria"/>
</dbReference>